<dbReference type="AlphaFoldDB" id="A0A542YLW1"/>
<proteinExistence type="predicted"/>
<organism evidence="1 2">
    <name type="scientific">Ornithinicoccus hortensis</name>
    <dbReference type="NCBI Taxonomy" id="82346"/>
    <lineage>
        <taxon>Bacteria</taxon>
        <taxon>Bacillati</taxon>
        <taxon>Actinomycetota</taxon>
        <taxon>Actinomycetes</taxon>
        <taxon>Micrococcales</taxon>
        <taxon>Intrasporangiaceae</taxon>
        <taxon>Ornithinicoccus</taxon>
    </lineage>
</organism>
<accession>A0A542YLW1</accession>
<dbReference type="EMBL" id="VFOP01000001">
    <property type="protein sequence ID" value="TQL49031.1"/>
    <property type="molecule type" value="Genomic_DNA"/>
</dbReference>
<evidence type="ECO:0000313" key="2">
    <source>
        <dbReference type="Proteomes" id="UP000319516"/>
    </source>
</evidence>
<reference evidence="1 2" key="1">
    <citation type="submission" date="2019-06" db="EMBL/GenBank/DDBJ databases">
        <title>Sequencing the genomes of 1000 actinobacteria strains.</title>
        <authorList>
            <person name="Klenk H.-P."/>
        </authorList>
    </citation>
    <scope>NUCLEOTIDE SEQUENCE [LARGE SCALE GENOMIC DNA]</scope>
    <source>
        <strain evidence="1 2">DSM 12335</strain>
    </source>
</reference>
<evidence type="ECO:0000313" key="1">
    <source>
        <dbReference type="EMBL" id="TQL49031.1"/>
    </source>
</evidence>
<dbReference type="Proteomes" id="UP000319516">
    <property type="component" value="Unassembled WGS sequence"/>
</dbReference>
<keyword evidence="2" id="KW-1185">Reference proteome</keyword>
<dbReference type="OrthoDB" id="5176673at2"/>
<comment type="caution">
    <text evidence="1">The sequence shown here is derived from an EMBL/GenBank/DDBJ whole genome shotgun (WGS) entry which is preliminary data.</text>
</comment>
<name>A0A542YLW1_9MICO</name>
<gene>
    <name evidence="1" type="ORF">FB467_0096</name>
</gene>
<protein>
    <submittedName>
        <fullName evidence="1">Uncharacterized protein</fullName>
    </submittedName>
</protein>
<sequence>MDDAALFAQQLLAGAHHDVLTLADARRAGASKHDITSLVARGHLVRLVDGTMTSRARWESCTTPEQQHALRATALTLVLSEQVALSHTSAAAVHGLPLLRRPGARVHVCRLGPGRGRSRQGYSLHRAYPGTERWLQPESDPLVVTPAVAALGVAALQGFVAGVVTLDAALHAEVATPEECHALLAAMERRPGIRLMSRVVAAANGGSESPLESQARLVVEALGFRVTLQVVLRTEHGEFVARVDMLIEELGVVIEVDGRIKYQNPDGTASVDTFLSEKRRESGIRDLGYGLVRLDHPDLSRPERIRARILAAARGADPSRRRRRV</sequence>
<dbReference type="RefSeq" id="WP_141783343.1">
    <property type="nucleotide sequence ID" value="NZ_BAAAIK010000008.1"/>
</dbReference>